<dbReference type="InterPro" id="IPR050765">
    <property type="entry name" value="Riboflavin_Biosynth_HTPR"/>
</dbReference>
<sequence>MGRLVFSAICSLDGYINDASGSFDWAAPSAEVHAHVNAEERAIGTYLYGLRMYEVMRAWQDLPGPDDPEVMAEYAWIWRDADKVVFSGTHPEVTTPRTRVESAFRPDEVRRLVERSPGDVSIGGPTLAAHAFAAGLVEEVQLYLVPVSVGGGTPALPRDALQRYELREQRAFEDGTVFLRYGVRPAE</sequence>
<dbReference type="PANTHER" id="PTHR38011:SF11">
    <property type="entry name" value="2,5-DIAMINO-6-RIBOSYLAMINO-4(3H)-PYRIMIDINONE 5'-PHOSPHATE REDUCTASE"/>
    <property type="match status" value="1"/>
</dbReference>
<dbReference type="Gene3D" id="3.40.430.10">
    <property type="entry name" value="Dihydrofolate Reductase, subunit A"/>
    <property type="match status" value="1"/>
</dbReference>
<evidence type="ECO:0000313" key="3">
    <source>
        <dbReference type="Proteomes" id="UP001174208"/>
    </source>
</evidence>
<reference evidence="2" key="1">
    <citation type="submission" date="2023-06" db="EMBL/GenBank/DDBJ databases">
        <title>MT1 and MT2 Draft Genomes of Novel Species.</title>
        <authorList>
            <person name="Venkateswaran K."/>
        </authorList>
    </citation>
    <scope>NUCLEOTIDE SEQUENCE</scope>
    <source>
        <strain evidence="2">F6_8S_P_1B</strain>
    </source>
</reference>
<keyword evidence="3" id="KW-1185">Reference proteome</keyword>
<evidence type="ECO:0000259" key="1">
    <source>
        <dbReference type="Pfam" id="PF01872"/>
    </source>
</evidence>
<name>A0ABT8K7X1_9MICO</name>
<dbReference type="PANTHER" id="PTHR38011">
    <property type="entry name" value="DIHYDROFOLATE REDUCTASE FAMILY PROTEIN (AFU_ORTHOLOGUE AFUA_8G06820)"/>
    <property type="match status" value="1"/>
</dbReference>
<evidence type="ECO:0000313" key="2">
    <source>
        <dbReference type="EMBL" id="MDN4613550.1"/>
    </source>
</evidence>
<proteinExistence type="predicted"/>
<dbReference type="RefSeq" id="WP_301211772.1">
    <property type="nucleotide sequence ID" value="NZ_JAROCF010000001.1"/>
</dbReference>
<dbReference type="InterPro" id="IPR002734">
    <property type="entry name" value="RibDG_C"/>
</dbReference>
<protein>
    <submittedName>
        <fullName evidence="2">Dihydrofolate reductase family protein</fullName>
    </submittedName>
</protein>
<dbReference type="EMBL" id="JAROCF010000001">
    <property type="protein sequence ID" value="MDN4613550.1"/>
    <property type="molecule type" value="Genomic_DNA"/>
</dbReference>
<comment type="caution">
    <text evidence="2">The sequence shown here is derived from an EMBL/GenBank/DDBJ whole genome shotgun (WGS) entry which is preliminary data.</text>
</comment>
<dbReference type="Pfam" id="PF01872">
    <property type="entry name" value="RibD_C"/>
    <property type="match status" value="1"/>
</dbReference>
<feature type="domain" description="Bacterial bifunctional deaminase-reductase C-terminal" evidence="1">
    <location>
        <begin position="5"/>
        <end position="175"/>
    </location>
</feature>
<dbReference type="InterPro" id="IPR024072">
    <property type="entry name" value="DHFR-like_dom_sf"/>
</dbReference>
<dbReference type="SUPFAM" id="SSF53597">
    <property type="entry name" value="Dihydrofolate reductase-like"/>
    <property type="match status" value="1"/>
</dbReference>
<accession>A0ABT8K7X1</accession>
<dbReference type="Proteomes" id="UP001174208">
    <property type="component" value="Unassembled WGS sequence"/>
</dbReference>
<gene>
    <name evidence="2" type="ORF">P5G50_03705</name>
</gene>
<organism evidence="2 3">
    <name type="scientific">Leifsonia williamsii</name>
    <dbReference type="NCBI Taxonomy" id="3035919"/>
    <lineage>
        <taxon>Bacteria</taxon>
        <taxon>Bacillati</taxon>
        <taxon>Actinomycetota</taxon>
        <taxon>Actinomycetes</taxon>
        <taxon>Micrococcales</taxon>
        <taxon>Microbacteriaceae</taxon>
        <taxon>Leifsonia</taxon>
    </lineage>
</organism>